<dbReference type="Proteomes" id="UP001177021">
    <property type="component" value="Unassembled WGS sequence"/>
</dbReference>
<reference evidence="1" key="1">
    <citation type="submission" date="2023-10" db="EMBL/GenBank/DDBJ databases">
        <authorList>
            <person name="Rodriguez Cubillos JULIANA M."/>
            <person name="De Vega J."/>
        </authorList>
    </citation>
    <scope>NUCLEOTIDE SEQUENCE</scope>
</reference>
<proteinExistence type="predicted"/>
<gene>
    <name evidence="1" type="ORF">MILVUS5_LOCUS14145</name>
</gene>
<evidence type="ECO:0000313" key="2">
    <source>
        <dbReference type="Proteomes" id="UP001177021"/>
    </source>
</evidence>
<protein>
    <submittedName>
        <fullName evidence="1">Uncharacterized protein</fullName>
    </submittedName>
</protein>
<keyword evidence="2" id="KW-1185">Reference proteome</keyword>
<dbReference type="EMBL" id="CASHSV030000066">
    <property type="protein sequence ID" value="CAJ2645219.1"/>
    <property type="molecule type" value="Genomic_DNA"/>
</dbReference>
<comment type="caution">
    <text evidence="1">The sequence shown here is derived from an EMBL/GenBank/DDBJ whole genome shotgun (WGS) entry which is preliminary data.</text>
</comment>
<sequence>MKQSLWIAARATTVPEWEKAMENMKKLNEEAWKDMSQIPPSMWSRSAYSTHTQCDLQVNNMCEAFNKAILEYRDKPIISLVEGLKYYMTSRIVRLRDYMLRYGGEICPIIQKRLEKSKKDADGWTPMWSGDLKQSIFSVSNGIDQYVVNLVEKTCACRRWELSGIPCVHAISCLWFNNTKPEDFVAHWYRKTTFVDCYNNIILPNNGPKLWPNVEGLPIQPPYVRRAPGRPKKARRKANDEPNPKRMKKVIGTVTCNRCKRVGHNKRSCKGKTAADRVIPIGGNKSNTSIKHPEAQTGVNYTEQTGAQSAKNTAQTGVNTTAQTSAKSAKNASQTGVNTTPQTGVNSIAQTGAQSAKHAAQTGQAADVQGQNATTSNAKKGGAKKGRKKKNEDAIGTQQSTNKS</sequence>
<organism evidence="1 2">
    <name type="scientific">Trifolium pratense</name>
    <name type="common">Red clover</name>
    <dbReference type="NCBI Taxonomy" id="57577"/>
    <lineage>
        <taxon>Eukaryota</taxon>
        <taxon>Viridiplantae</taxon>
        <taxon>Streptophyta</taxon>
        <taxon>Embryophyta</taxon>
        <taxon>Tracheophyta</taxon>
        <taxon>Spermatophyta</taxon>
        <taxon>Magnoliopsida</taxon>
        <taxon>eudicotyledons</taxon>
        <taxon>Gunneridae</taxon>
        <taxon>Pentapetalae</taxon>
        <taxon>rosids</taxon>
        <taxon>fabids</taxon>
        <taxon>Fabales</taxon>
        <taxon>Fabaceae</taxon>
        <taxon>Papilionoideae</taxon>
        <taxon>50 kb inversion clade</taxon>
        <taxon>NPAAA clade</taxon>
        <taxon>Hologalegina</taxon>
        <taxon>IRL clade</taxon>
        <taxon>Trifolieae</taxon>
        <taxon>Trifolium</taxon>
    </lineage>
</organism>
<evidence type="ECO:0000313" key="1">
    <source>
        <dbReference type="EMBL" id="CAJ2645219.1"/>
    </source>
</evidence>
<accession>A0ACB0JNL7</accession>
<name>A0ACB0JNL7_TRIPR</name>